<keyword evidence="7 8" id="KW-0472">Membrane</keyword>
<dbReference type="PANTHER" id="PTHR36838:SF1">
    <property type="entry name" value="SLR1864 PROTEIN"/>
    <property type="match status" value="1"/>
</dbReference>
<feature type="transmembrane region" description="Helical" evidence="8">
    <location>
        <begin position="292"/>
        <end position="310"/>
    </location>
</feature>
<evidence type="ECO:0000256" key="5">
    <source>
        <dbReference type="ARBA" id="ARBA00022692"/>
    </source>
</evidence>
<feature type="transmembrane region" description="Helical" evidence="8">
    <location>
        <begin position="98"/>
        <end position="120"/>
    </location>
</feature>
<feature type="transmembrane region" description="Helical" evidence="8">
    <location>
        <begin position="167"/>
        <end position="186"/>
    </location>
</feature>
<evidence type="ECO:0000256" key="4">
    <source>
        <dbReference type="ARBA" id="ARBA00022475"/>
    </source>
</evidence>
<keyword evidence="3" id="KW-0813">Transport</keyword>
<feature type="transmembrane region" description="Helical" evidence="8">
    <location>
        <begin position="258"/>
        <end position="280"/>
    </location>
</feature>
<keyword evidence="10" id="KW-1185">Reference proteome</keyword>
<keyword evidence="6 8" id="KW-1133">Transmembrane helix</keyword>
<feature type="transmembrane region" description="Helical" evidence="8">
    <location>
        <begin position="198"/>
        <end position="219"/>
    </location>
</feature>
<accession>A0ABT4YSD3</accession>
<evidence type="ECO:0000256" key="7">
    <source>
        <dbReference type="ARBA" id="ARBA00023136"/>
    </source>
</evidence>
<feature type="transmembrane region" description="Helical" evidence="8">
    <location>
        <begin position="6"/>
        <end position="23"/>
    </location>
</feature>
<dbReference type="EMBL" id="JAQLOI010000001">
    <property type="protein sequence ID" value="MDB1124390.1"/>
    <property type="molecule type" value="Genomic_DNA"/>
</dbReference>
<dbReference type="InterPro" id="IPR038770">
    <property type="entry name" value="Na+/solute_symporter_sf"/>
</dbReference>
<keyword evidence="5 8" id="KW-0812">Transmembrane</keyword>
<evidence type="ECO:0000256" key="8">
    <source>
        <dbReference type="SAM" id="Phobius"/>
    </source>
</evidence>
<evidence type="ECO:0000256" key="3">
    <source>
        <dbReference type="ARBA" id="ARBA00022448"/>
    </source>
</evidence>
<evidence type="ECO:0000256" key="6">
    <source>
        <dbReference type="ARBA" id="ARBA00022989"/>
    </source>
</evidence>
<comment type="caution">
    <text evidence="9">The sequence shown here is derived from an EMBL/GenBank/DDBJ whole genome shotgun (WGS) entry which is preliminary data.</text>
</comment>
<name>A0ABT4YSD3_9VIBR</name>
<comment type="similarity">
    <text evidence="2">Belongs to the auxin efflux carrier (TC 2.A.69) family.</text>
</comment>
<sequence length="311" mass="34421">MHQQLITLLALIIISFSIGLWFQKRYSEISQPFSVALGKFTLTVIIPYSILTSIWQLPKIEAQLFYLPLVGVGVIFLGALVGFVTVKLKRLQPKQAGALVSVTSFYNLGALGNLCAFFIFGESGVAIVALYKLCEELIYFGGIYPYARKCGDQHFKQGKSAFWRDPIFLAAISAISIGLLLNISGFNRPMIIGDINQYVIPLGSLMMVFSVGLTFNLRGGERWKKLAIQVSVFRAFLSPAIAMLLITVFDLWAVYDGLAAKVCILLSVMPTGFTSTIPTVLYRLDSDLANTAWFYSYLAFFIAFPITVALL</sequence>
<comment type="subcellular location">
    <subcellularLocation>
        <location evidence="1">Cell membrane</location>
        <topology evidence="1">Multi-pass membrane protein</topology>
    </subcellularLocation>
</comment>
<dbReference type="InterPro" id="IPR004776">
    <property type="entry name" value="Mem_transp_PIN-like"/>
</dbReference>
<dbReference type="Proteomes" id="UP001210678">
    <property type="component" value="Unassembled WGS sequence"/>
</dbReference>
<evidence type="ECO:0000313" key="9">
    <source>
        <dbReference type="EMBL" id="MDB1124390.1"/>
    </source>
</evidence>
<organism evidence="9 10">
    <name type="scientific">Vibrio algarum</name>
    <dbReference type="NCBI Taxonomy" id="3020714"/>
    <lineage>
        <taxon>Bacteria</taxon>
        <taxon>Pseudomonadati</taxon>
        <taxon>Pseudomonadota</taxon>
        <taxon>Gammaproteobacteria</taxon>
        <taxon>Vibrionales</taxon>
        <taxon>Vibrionaceae</taxon>
        <taxon>Vibrio</taxon>
    </lineage>
</organism>
<evidence type="ECO:0000256" key="2">
    <source>
        <dbReference type="ARBA" id="ARBA00010145"/>
    </source>
</evidence>
<feature type="transmembrane region" description="Helical" evidence="8">
    <location>
        <begin position="231"/>
        <end position="252"/>
    </location>
</feature>
<feature type="transmembrane region" description="Helical" evidence="8">
    <location>
        <begin position="64"/>
        <end position="86"/>
    </location>
</feature>
<keyword evidence="4" id="KW-1003">Cell membrane</keyword>
<gene>
    <name evidence="9" type="ORF">PGX00_12285</name>
</gene>
<evidence type="ECO:0000256" key="1">
    <source>
        <dbReference type="ARBA" id="ARBA00004651"/>
    </source>
</evidence>
<feature type="transmembrane region" description="Helical" evidence="8">
    <location>
        <begin position="35"/>
        <end position="58"/>
    </location>
</feature>
<dbReference type="Gene3D" id="1.20.1530.20">
    <property type="match status" value="1"/>
</dbReference>
<dbReference type="PANTHER" id="PTHR36838">
    <property type="entry name" value="AUXIN EFFLUX CARRIER FAMILY PROTEIN"/>
    <property type="match status" value="1"/>
</dbReference>
<evidence type="ECO:0000313" key="10">
    <source>
        <dbReference type="Proteomes" id="UP001210678"/>
    </source>
</evidence>
<dbReference type="Pfam" id="PF03547">
    <property type="entry name" value="Mem_trans"/>
    <property type="match status" value="1"/>
</dbReference>
<dbReference type="RefSeq" id="WP_272136823.1">
    <property type="nucleotide sequence ID" value="NZ_JAQLOI010000001.1"/>
</dbReference>
<feature type="transmembrane region" description="Helical" evidence="8">
    <location>
        <begin position="126"/>
        <end position="147"/>
    </location>
</feature>
<proteinExistence type="inferred from homology"/>
<reference evidence="9 10" key="1">
    <citation type="submission" date="2023-01" db="EMBL/GenBank/DDBJ databases">
        <title>Vibrio sp. KJ40-1 sp.nov, isolated from marine algae.</title>
        <authorList>
            <person name="Butt M."/>
            <person name="Kim J.M.J."/>
            <person name="Jeon C.O.C."/>
        </authorList>
    </citation>
    <scope>NUCLEOTIDE SEQUENCE [LARGE SCALE GENOMIC DNA]</scope>
    <source>
        <strain evidence="9 10">KJ40-1</strain>
    </source>
</reference>
<protein>
    <submittedName>
        <fullName evidence="9">AEC family transporter</fullName>
    </submittedName>
</protein>